<dbReference type="PANTHER" id="PTHR37826:SF3">
    <property type="entry name" value="J DOMAIN-CONTAINING PROTEIN"/>
    <property type="match status" value="1"/>
</dbReference>
<keyword evidence="1" id="KW-1133">Transmembrane helix</keyword>
<gene>
    <name evidence="2" type="ORF">H8700_02615</name>
</gene>
<keyword evidence="1" id="KW-0812">Transmembrane</keyword>
<comment type="caution">
    <text evidence="2">The sequence shown here is derived from an EMBL/GenBank/DDBJ whole genome shotgun (WGS) entry which is preliminary data.</text>
</comment>
<feature type="transmembrane region" description="Helical" evidence="1">
    <location>
        <begin position="322"/>
        <end position="344"/>
    </location>
</feature>
<protein>
    <recommendedName>
        <fullName evidence="4">TFIIB-type zinc ribbon-containing protein</fullName>
    </recommendedName>
</protein>
<dbReference type="PANTHER" id="PTHR37826">
    <property type="entry name" value="FLOTILLIN BAND_7_5 DOMAIN PROTEIN"/>
    <property type="match status" value="1"/>
</dbReference>
<dbReference type="InterPro" id="IPR036280">
    <property type="entry name" value="Multihaem_cyt_sf"/>
</dbReference>
<dbReference type="Proteomes" id="UP000637513">
    <property type="component" value="Unassembled WGS sequence"/>
</dbReference>
<dbReference type="SUPFAM" id="SSF48695">
    <property type="entry name" value="Multiheme cytochromes"/>
    <property type="match status" value="1"/>
</dbReference>
<organism evidence="2 3">
    <name type="scientific">Jutongia hominis</name>
    <dbReference type="NCBI Taxonomy" id="2763664"/>
    <lineage>
        <taxon>Bacteria</taxon>
        <taxon>Bacillati</taxon>
        <taxon>Bacillota</taxon>
        <taxon>Clostridia</taxon>
        <taxon>Lachnospirales</taxon>
        <taxon>Lachnospiraceae</taxon>
        <taxon>Jutongia</taxon>
    </lineage>
</organism>
<evidence type="ECO:0000313" key="2">
    <source>
        <dbReference type="EMBL" id="MBC8556604.1"/>
    </source>
</evidence>
<keyword evidence="1" id="KW-0472">Membrane</keyword>
<reference evidence="2 3" key="1">
    <citation type="submission" date="2020-08" db="EMBL/GenBank/DDBJ databases">
        <title>Genome public.</title>
        <authorList>
            <person name="Liu C."/>
            <person name="Sun Q."/>
        </authorList>
    </citation>
    <scope>NUCLEOTIDE SEQUENCE [LARGE SCALE GENOMIC DNA]</scope>
    <source>
        <strain evidence="2 3">BX3</strain>
    </source>
</reference>
<sequence>MHFQYSCSQCHEPMEFDKKNAILRCRNCNITEEITGYLSEFSSFSTHIEKDTYDDEQARQYVCNNCHAVLVTDNHTSLEKCYFCGQPMHPGERMSGDFAPTRIIPFSISYKEAKKSYRKWRRNMIFAPKEYGKQKQKAKLVGLYLPFWLYDMEEQQEAFLHTANIKKWKEGKEKITETSRYELYRQADLTLKHIPQAASGMFSKKMLEKLMPYDYTALKKFSLQDLNLHYAEQYNSTQDESLSDAKKQADHLTDIFLKESAASYQEISIKEKEGNTSLLSAQYTLLPVWTVRYDYRDSEYTFLMNGQTGKVAGNPPLSLPKLAVGFGLIATFLFIFLRIFTALLGGPVL</sequence>
<name>A0ABR7MS24_9FIRM</name>
<evidence type="ECO:0008006" key="4">
    <source>
        <dbReference type="Google" id="ProtNLM"/>
    </source>
</evidence>
<accession>A0ABR7MS24</accession>
<evidence type="ECO:0000256" key="1">
    <source>
        <dbReference type="SAM" id="Phobius"/>
    </source>
</evidence>
<dbReference type="EMBL" id="JACRSW010000009">
    <property type="protein sequence ID" value="MBC8556604.1"/>
    <property type="molecule type" value="Genomic_DNA"/>
</dbReference>
<dbReference type="RefSeq" id="WP_249302858.1">
    <property type="nucleotide sequence ID" value="NZ_JACRSW010000009.1"/>
</dbReference>
<proteinExistence type="predicted"/>
<evidence type="ECO:0000313" key="3">
    <source>
        <dbReference type="Proteomes" id="UP000637513"/>
    </source>
</evidence>
<keyword evidence="3" id="KW-1185">Reference proteome</keyword>